<dbReference type="CDD" id="cd11532">
    <property type="entry name" value="NTP-PPase_COG4997"/>
    <property type="match status" value="1"/>
</dbReference>
<keyword evidence="1" id="KW-0175">Coiled coil</keyword>
<sequence length="103" mass="11873">MKIYNKLVRDRIPEIIGADGKKANLETMNDADYLVALNNKLQEELDEYNQDNDISELADLIEVAYAIIEHKGMSIEQFEQIRLQKQAERGGFANKLFLRSVED</sequence>
<gene>
    <name evidence="2" type="ORF">JOC58_002943</name>
</gene>
<name>A0ABU1J1A4_9BACL</name>
<evidence type="ECO:0000313" key="2">
    <source>
        <dbReference type="EMBL" id="MDR6245045.1"/>
    </source>
</evidence>
<reference evidence="2 3" key="1">
    <citation type="submission" date="2023-07" db="EMBL/GenBank/DDBJ databases">
        <title>Genomic Encyclopedia of Type Strains, Phase IV (KMG-IV): sequencing the most valuable type-strain genomes for metagenomic binning, comparative biology and taxonomic classification.</title>
        <authorList>
            <person name="Goeker M."/>
        </authorList>
    </citation>
    <scope>NUCLEOTIDE SEQUENCE [LARGE SCALE GENOMIC DNA]</scope>
    <source>
        <strain evidence="2 3">DSM 22170</strain>
    </source>
</reference>
<accession>A0ABU1J1A4</accession>
<keyword evidence="3" id="KW-1185">Reference proteome</keyword>
<dbReference type="EMBL" id="JAVDQH010000011">
    <property type="protein sequence ID" value="MDR6245045.1"/>
    <property type="molecule type" value="Genomic_DNA"/>
</dbReference>
<dbReference type="RefSeq" id="WP_188773453.1">
    <property type="nucleotide sequence ID" value="NZ_BMMB01000001.1"/>
</dbReference>
<proteinExistence type="predicted"/>
<protein>
    <submittedName>
        <fullName evidence="2">House-cleaning noncanonical NTP pyrophosphatase (MazG superfamily)</fullName>
    </submittedName>
</protein>
<dbReference type="Proteomes" id="UP001185028">
    <property type="component" value="Unassembled WGS sequence"/>
</dbReference>
<organism evidence="2 3">
    <name type="scientific">Paenibacillus hunanensis</name>
    <dbReference type="NCBI Taxonomy" id="539262"/>
    <lineage>
        <taxon>Bacteria</taxon>
        <taxon>Bacillati</taxon>
        <taxon>Bacillota</taxon>
        <taxon>Bacilli</taxon>
        <taxon>Bacillales</taxon>
        <taxon>Paenibacillaceae</taxon>
        <taxon>Paenibacillus</taxon>
    </lineage>
</organism>
<evidence type="ECO:0000313" key="3">
    <source>
        <dbReference type="Proteomes" id="UP001185028"/>
    </source>
</evidence>
<evidence type="ECO:0000256" key="1">
    <source>
        <dbReference type="SAM" id="Coils"/>
    </source>
</evidence>
<feature type="coiled-coil region" evidence="1">
    <location>
        <begin position="31"/>
        <end position="58"/>
    </location>
</feature>
<dbReference type="InterPro" id="IPR038735">
    <property type="entry name" value="MSMEG_1276-like_NTP-PPase_dom"/>
</dbReference>
<comment type="caution">
    <text evidence="2">The sequence shown here is derived from an EMBL/GenBank/DDBJ whole genome shotgun (WGS) entry which is preliminary data.</text>
</comment>